<name>A0ACB9ZS41_CATRO</name>
<accession>A0ACB9ZS41</accession>
<protein>
    <submittedName>
        <fullName evidence="1">Uncharacterized protein</fullName>
    </submittedName>
</protein>
<comment type="caution">
    <text evidence="1">The sequence shown here is derived from an EMBL/GenBank/DDBJ whole genome shotgun (WGS) entry which is preliminary data.</text>
</comment>
<evidence type="ECO:0000313" key="1">
    <source>
        <dbReference type="EMBL" id="KAI5650542.1"/>
    </source>
</evidence>
<dbReference type="EMBL" id="CM044708">
    <property type="protein sequence ID" value="KAI5650542.1"/>
    <property type="molecule type" value="Genomic_DNA"/>
</dbReference>
<reference evidence="2" key="1">
    <citation type="journal article" date="2023" name="Nat. Plants">
        <title>Single-cell RNA sequencing provides a high-resolution roadmap for understanding the multicellular compartmentation of specialized metabolism.</title>
        <authorList>
            <person name="Sun S."/>
            <person name="Shen X."/>
            <person name="Li Y."/>
            <person name="Li Y."/>
            <person name="Wang S."/>
            <person name="Li R."/>
            <person name="Zhang H."/>
            <person name="Shen G."/>
            <person name="Guo B."/>
            <person name="Wei J."/>
            <person name="Xu J."/>
            <person name="St-Pierre B."/>
            <person name="Chen S."/>
            <person name="Sun C."/>
        </authorList>
    </citation>
    <scope>NUCLEOTIDE SEQUENCE [LARGE SCALE GENOMIC DNA]</scope>
</reference>
<gene>
    <name evidence="1" type="ORF">M9H77_36547</name>
</gene>
<sequence length="1132" mass="126901">MSNDRPAAVTVRDLVEEAKKRIVFLIVCVVGLSYLMSLTSSSVLVNLPAAGVLIIVGRYLSLDFEMRRKAATYKSKTPSVNGVSQRSTSDGPKRIIDRSDWRRKVNSPVVEEAMDQFSRHIVSEWVTDLWYSRITPDRQGPEELVLIMNGVLGEIACRMRNINLIELLTRDLIHLLCSHLELFRAANAKIEKQQTRFLSIEERDKELKGVLSSENKLHPSLFSAEAEHKVLQHIMDGLISLTFKPEDLQCSLFRYIVRELLACAVMRPVLNLASPRFINERIELLVLSKTDKGTARTEADSHTKPNGSVKVSSDHFSRFLDPSAKGVELVELKKDQAKASGEKHEADKMNGIITSKDPLLSMDTQSTRSWSSLPSEKNSGDGRVIQRHQSGEEWGDKLDVFSRRKTEALAPEHFDNMWAKGRNYKRKGVADQSNDPLVQGSLVGTLKSVNHSKEFSKQKDDGQIKGSTINKQSAANKSSLHSEWNNRIHSSVSSSREEDKHQIVLSDEVESGSNSSYTTEDEEPNNITGLDTPGIRVWDGKNKNNVTTIHHPLESFEGHKARKEHKGHSHPHSLTRIRSGRKRSRSTQKGHVWQEVQRTSFLGGDGKDILNSSTGKVKDEDSSDDSGAEMFSSTSTGSTTSSFLSSTSLPGTYNLAPISSKSSVIADSFLTLRCEVLGANVVKSGSKTFAVYSISVIDVNNHSWSIKRRFRHFEELHRRLKEFSEYNLHLPPKHFLSTGLDVPVIQERCKLLDNYLKKLMQIPTVSSSIEVWDFLSVDSQTYIFSNPLSIIETLPVNLDNTTHERSFEYQTNMAFVKDPVSSRNKHLNTEKSQSALETKYDVAPVRSMPNLKPVALSSPKRTVKESGGPLDGSSSDSDNVAQRVLMPGKNMEKTNKANECSHALSHLPADAASDPTLPSEWVPPNLSLPILDLVDIIFQLQDGGWIRRKAFWVAKQVLQLGMGDAFDDWLIEKIQLLRRGSVVASGIRRIEQILWPDGIFITKHPRRRKPTVSPSPSSNPLPGQPSTPLSSPKAENAQMVDETQEKEAERRAKLVYELMIDKAPAAVVGLVGRKEYEQCAKDLYYFIQSSVVLKQLAFDILEQLLLSAFPELDVVFRELHEEKEKFGKFKVE</sequence>
<dbReference type="Proteomes" id="UP001060085">
    <property type="component" value="Linkage Group LG08"/>
</dbReference>
<keyword evidence="2" id="KW-1185">Reference proteome</keyword>
<proteinExistence type="predicted"/>
<evidence type="ECO:0000313" key="2">
    <source>
        <dbReference type="Proteomes" id="UP001060085"/>
    </source>
</evidence>
<organism evidence="1 2">
    <name type="scientific">Catharanthus roseus</name>
    <name type="common">Madagascar periwinkle</name>
    <name type="synonym">Vinca rosea</name>
    <dbReference type="NCBI Taxonomy" id="4058"/>
    <lineage>
        <taxon>Eukaryota</taxon>
        <taxon>Viridiplantae</taxon>
        <taxon>Streptophyta</taxon>
        <taxon>Embryophyta</taxon>
        <taxon>Tracheophyta</taxon>
        <taxon>Spermatophyta</taxon>
        <taxon>Magnoliopsida</taxon>
        <taxon>eudicotyledons</taxon>
        <taxon>Gunneridae</taxon>
        <taxon>Pentapetalae</taxon>
        <taxon>asterids</taxon>
        <taxon>lamiids</taxon>
        <taxon>Gentianales</taxon>
        <taxon>Apocynaceae</taxon>
        <taxon>Rauvolfioideae</taxon>
        <taxon>Vinceae</taxon>
        <taxon>Catharanthinae</taxon>
        <taxon>Catharanthus</taxon>
    </lineage>
</organism>